<keyword evidence="3" id="KW-1185">Reference proteome</keyword>
<keyword evidence="1" id="KW-0812">Transmembrane</keyword>
<feature type="transmembrane region" description="Helical" evidence="1">
    <location>
        <begin position="58"/>
        <end position="84"/>
    </location>
</feature>
<protein>
    <submittedName>
        <fullName evidence="2">Uncharacterized protein</fullName>
    </submittedName>
</protein>
<dbReference type="OrthoDB" id="8118226at2759"/>
<evidence type="ECO:0000313" key="3">
    <source>
        <dbReference type="Proteomes" id="UP000708208"/>
    </source>
</evidence>
<name>A0A8J2P3C0_9HEXA</name>
<keyword evidence="1" id="KW-0472">Membrane</keyword>
<evidence type="ECO:0000313" key="2">
    <source>
        <dbReference type="EMBL" id="CAG7730415.1"/>
    </source>
</evidence>
<feature type="transmembrane region" description="Helical" evidence="1">
    <location>
        <begin position="96"/>
        <end position="117"/>
    </location>
</feature>
<comment type="caution">
    <text evidence="2">The sequence shown here is derived from an EMBL/GenBank/DDBJ whole genome shotgun (WGS) entry which is preliminary data.</text>
</comment>
<sequence length="166" mass="18659">MEYQPIGRKICCCEAKLWTKIIGWIQTVEFFLATLSFFHFVVVGSFTGMSPESGLEIILGFLVIVLILMMLIMGAAMGVCLLIGAYGGNTDYLTNWINYACFSLSLYIILPAGDYFFNYISSYQNTFSVIPYVVGAGCQAFFIWVVSIHRSELEICKHDMGEAYEI</sequence>
<feature type="transmembrane region" description="Helical" evidence="1">
    <location>
        <begin position="129"/>
        <end position="148"/>
    </location>
</feature>
<keyword evidence="1" id="KW-1133">Transmembrane helix</keyword>
<accession>A0A8J2P3C0</accession>
<reference evidence="2" key="1">
    <citation type="submission" date="2021-06" db="EMBL/GenBank/DDBJ databases">
        <authorList>
            <person name="Hodson N. C."/>
            <person name="Mongue J. A."/>
            <person name="Jaron S. K."/>
        </authorList>
    </citation>
    <scope>NUCLEOTIDE SEQUENCE</scope>
</reference>
<dbReference type="Proteomes" id="UP000708208">
    <property type="component" value="Unassembled WGS sequence"/>
</dbReference>
<proteinExistence type="predicted"/>
<dbReference type="AlphaFoldDB" id="A0A8J2P3C0"/>
<evidence type="ECO:0000256" key="1">
    <source>
        <dbReference type="SAM" id="Phobius"/>
    </source>
</evidence>
<feature type="transmembrane region" description="Helical" evidence="1">
    <location>
        <begin position="21"/>
        <end position="46"/>
    </location>
</feature>
<organism evidence="2 3">
    <name type="scientific">Allacma fusca</name>
    <dbReference type="NCBI Taxonomy" id="39272"/>
    <lineage>
        <taxon>Eukaryota</taxon>
        <taxon>Metazoa</taxon>
        <taxon>Ecdysozoa</taxon>
        <taxon>Arthropoda</taxon>
        <taxon>Hexapoda</taxon>
        <taxon>Collembola</taxon>
        <taxon>Symphypleona</taxon>
        <taxon>Sminthuridae</taxon>
        <taxon>Allacma</taxon>
    </lineage>
</organism>
<dbReference type="EMBL" id="CAJVCH010193749">
    <property type="protein sequence ID" value="CAG7730415.1"/>
    <property type="molecule type" value="Genomic_DNA"/>
</dbReference>
<gene>
    <name evidence="2" type="ORF">AFUS01_LOCUS19061</name>
</gene>